<organism evidence="2">
    <name type="scientific">uncultured Caudovirales phage</name>
    <dbReference type="NCBI Taxonomy" id="2100421"/>
    <lineage>
        <taxon>Viruses</taxon>
        <taxon>Duplodnaviria</taxon>
        <taxon>Heunggongvirae</taxon>
        <taxon>Uroviricota</taxon>
        <taxon>Caudoviricetes</taxon>
        <taxon>Peduoviridae</taxon>
        <taxon>Maltschvirus</taxon>
        <taxon>Maltschvirus maltsch</taxon>
    </lineage>
</organism>
<gene>
    <name evidence="2" type="ORF">UFOVP184_19</name>
</gene>
<dbReference type="EMBL" id="LR798229">
    <property type="protein sequence ID" value="CAB5207053.1"/>
    <property type="molecule type" value="Genomic_DNA"/>
</dbReference>
<feature type="region of interest" description="Disordered" evidence="1">
    <location>
        <begin position="123"/>
        <end position="163"/>
    </location>
</feature>
<evidence type="ECO:0000256" key="1">
    <source>
        <dbReference type="SAM" id="MobiDB-lite"/>
    </source>
</evidence>
<accession>A0A6J7WCG7</accession>
<sequence length="282" mass="30731">MSDSKSGTYYFVITEDIAKSDLTPAQKLVACSIVKRTRDRGKTDFMLLRAAWIMEDWSMTSDVVTDSLKRLIQMGVIEKKRSSGGNLVRWVGWATPGMDESDWDAIRDNPESDSGKVGIAIRQKAESDSVKSGIPCIRQNPESNLSNVPSNGHTSEQQQTEPVVVGRESLPTVKANTTPVLTSRSIRPVPEPVHVGALNARMMQLLGGRESEVMGHLSQDMVDCGYLAFALDELAARKGTVTKPVGWMVTILRAYKPGWSSPAKAASADVAARRARLAAVMV</sequence>
<protein>
    <submittedName>
        <fullName evidence="2">Uncharacterized protein</fullName>
    </submittedName>
</protein>
<name>A0A6J7WCG7_9CAUD</name>
<evidence type="ECO:0000313" key="2">
    <source>
        <dbReference type="EMBL" id="CAB5207053.1"/>
    </source>
</evidence>
<proteinExistence type="predicted"/>
<feature type="compositionally biased region" description="Polar residues" evidence="1">
    <location>
        <begin position="140"/>
        <end position="161"/>
    </location>
</feature>
<reference evidence="2" key="1">
    <citation type="submission" date="2020-05" db="EMBL/GenBank/DDBJ databases">
        <authorList>
            <person name="Chiriac C."/>
            <person name="Salcher M."/>
            <person name="Ghai R."/>
            <person name="Kavagutti S V."/>
        </authorList>
    </citation>
    <scope>NUCLEOTIDE SEQUENCE</scope>
</reference>